<sequence>MVRYCQSFCKSSISSIHTSPSSNSNNPQSREYNIESQYEDLSFDTLTDDEDMTIIADGINYIAVDVGDLRDFDSESDITIVAEETTYNSIGDNNNCDIANLTDFESQVPDLFNVPETTTHYELLSVPSTSYPTEFNNNNNVINSKVIVSEVSSKVDNESKVMITQTFSPVKEKIITVDYPQVEDMNKHCLRRRMRNAIIEKVRNIRSLFTVCFRPAEN</sequence>
<protein>
    <submittedName>
        <fullName evidence="1">Uncharacterized protein</fullName>
    </submittedName>
</protein>
<reference evidence="1" key="1">
    <citation type="submission" date="2020-06" db="EMBL/GenBank/DDBJ databases">
        <title>Draft genome of Bugula neritina, a colonial animal packing powerful symbionts and potential medicines.</title>
        <authorList>
            <person name="Rayko M."/>
        </authorList>
    </citation>
    <scope>NUCLEOTIDE SEQUENCE [LARGE SCALE GENOMIC DNA]</scope>
    <source>
        <strain evidence="1">Kwan_BN1</strain>
    </source>
</reference>
<dbReference type="AlphaFoldDB" id="A0A7J7J5I2"/>
<keyword evidence="2" id="KW-1185">Reference proteome</keyword>
<gene>
    <name evidence="1" type="ORF">EB796_020777</name>
</gene>
<comment type="caution">
    <text evidence="1">The sequence shown here is derived from an EMBL/GenBank/DDBJ whole genome shotgun (WGS) entry which is preliminary data.</text>
</comment>
<proteinExistence type="predicted"/>
<accession>A0A7J7J5I2</accession>
<dbReference type="Proteomes" id="UP000593567">
    <property type="component" value="Unassembled WGS sequence"/>
</dbReference>
<evidence type="ECO:0000313" key="2">
    <source>
        <dbReference type="Proteomes" id="UP000593567"/>
    </source>
</evidence>
<dbReference type="EMBL" id="VXIV02003140">
    <property type="protein sequence ID" value="KAF6020974.1"/>
    <property type="molecule type" value="Genomic_DNA"/>
</dbReference>
<organism evidence="1 2">
    <name type="scientific">Bugula neritina</name>
    <name type="common">Brown bryozoan</name>
    <name type="synonym">Sertularia neritina</name>
    <dbReference type="NCBI Taxonomy" id="10212"/>
    <lineage>
        <taxon>Eukaryota</taxon>
        <taxon>Metazoa</taxon>
        <taxon>Spiralia</taxon>
        <taxon>Lophotrochozoa</taxon>
        <taxon>Bryozoa</taxon>
        <taxon>Gymnolaemata</taxon>
        <taxon>Cheilostomatida</taxon>
        <taxon>Flustrina</taxon>
        <taxon>Buguloidea</taxon>
        <taxon>Bugulidae</taxon>
        <taxon>Bugula</taxon>
    </lineage>
</organism>
<evidence type="ECO:0000313" key="1">
    <source>
        <dbReference type="EMBL" id="KAF6020974.1"/>
    </source>
</evidence>
<name>A0A7J7J5I2_BUGNE</name>